<organism evidence="10">
    <name type="scientific">Naegleria gruberi</name>
    <name type="common">Amoeba</name>
    <dbReference type="NCBI Taxonomy" id="5762"/>
    <lineage>
        <taxon>Eukaryota</taxon>
        <taxon>Discoba</taxon>
        <taxon>Heterolobosea</taxon>
        <taxon>Tetramitia</taxon>
        <taxon>Eutetramitia</taxon>
        <taxon>Vahlkampfiidae</taxon>
        <taxon>Naegleria</taxon>
    </lineage>
</organism>
<dbReference type="PROSITE" id="PS50192">
    <property type="entry name" value="T_SNARE"/>
    <property type="match status" value="1"/>
</dbReference>
<evidence type="ECO:0000313" key="10">
    <source>
        <dbReference type="Proteomes" id="UP000006671"/>
    </source>
</evidence>
<dbReference type="InterPro" id="IPR010989">
    <property type="entry name" value="SNARE"/>
</dbReference>
<dbReference type="GO" id="GO:0006886">
    <property type="term" value="P:intracellular protein transport"/>
    <property type="evidence" value="ECO:0007669"/>
    <property type="project" value="TreeGrafter"/>
</dbReference>
<keyword evidence="3 7" id="KW-0812">Transmembrane</keyword>
<reference evidence="9 10" key="1">
    <citation type="journal article" date="2010" name="Cell">
        <title>The genome of Naegleria gruberi illuminates early eukaryotic versatility.</title>
        <authorList>
            <person name="Fritz-Laylin L.K."/>
            <person name="Prochnik S.E."/>
            <person name="Ginger M.L."/>
            <person name="Dacks J.B."/>
            <person name="Carpenter M.L."/>
            <person name="Field M.C."/>
            <person name="Kuo A."/>
            <person name="Paredez A."/>
            <person name="Chapman J."/>
            <person name="Pham J."/>
            <person name="Shu S."/>
            <person name="Neupane R."/>
            <person name="Cipriano M."/>
            <person name="Mancuso J."/>
            <person name="Tu H."/>
            <person name="Salamov A."/>
            <person name="Lindquist E."/>
            <person name="Shapiro H."/>
            <person name="Lucas S."/>
            <person name="Grigoriev I.V."/>
            <person name="Cande W.Z."/>
            <person name="Fulton C."/>
            <person name="Rokhsar D.S."/>
            <person name="Dawson S.C."/>
        </authorList>
    </citation>
    <scope>NUCLEOTIDE SEQUENCE [LARGE SCALE GENOMIC DNA]</scope>
    <source>
        <strain evidence="9 10">NEG-M</strain>
    </source>
</reference>
<dbReference type="InParanoid" id="D2VR16"/>
<dbReference type="SUPFAM" id="SSF47661">
    <property type="entry name" value="t-snare proteins"/>
    <property type="match status" value="1"/>
</dbReference>
<feature type="transmembrane region" description="Helical" evidence="7">
    <location>
        <begin position="293"/>
        <end position="319"/>
    </location>
</feature>
<dbReference type="GO" id="GO:0048278">
    <property type="term" value="P:vesicle docking"/>
    <property type="evidence" value="ECO:0007669"/>
    <property type="project" value="TreeGrafter"/>
</dbReference>
<keyword evidence="5 7" id="KW-0472">Membrane</keyword>
<sequence length="325" mass="37451">MVIDRINELSRRPQYSSLDVEMENRESSDAHSSETRELGKFMEEYYAEVQDIKDNIAQTETKLTELQKLYNQYLSATIAEEQKTLKRRQKMLIDETGRNVQKIQTDLRTMNERTMELEKEEANSPVIRIRKQQHALLTKEFIDTLNTYQDLQQQFKSNYKNRLKRILKIVNSSSGGASGEELDRVVDEMADKSTLNPADLVQQSMDGLTSSQSATLDAYYNEASETHDDLKQIEHSLRQLHSMFMDFAMLVEQQDELLDNIEYNCACTVEYVEKGIKDIKTARKVQKTSRKCLYIIIAVVVIFTVIVAILLAVGVPIALKLTKVF</sequence>
<dbReference type="STRING" id="5762.D2VR16"/>
<name>D2VR16_NAEGR</name>
<dbReference type="GO" id="GO:0006906">
    <property type="term" value="P:vesicle fusion"/>
    <property type="evidence" value="ECO:0007669"/>
    <property type="project" value="TreeGrafter"/>
</dbReference>
<dbReference type="GO" id="GO:0006887">
    <property type="term" value="P:exocytosis"/>
    <property type="evidence" value="ECO:0007669"/>
    <property type="project" value="TreeGrafter"/>
</dbReference>
<evidence type="ECO:0000259" key="8">
    <source>
        <dbReference type="PROSITE" id="PS50192"/>
    </source>
</evidence>
<evidence type="ECO:0000256" key="4">
    <source>
        <dbReference type="ARBA" id="ARBA00022989"/>
    </source>
</evidence>
<evidence type="ECO:0000256" key="1">
    <source>
        <dbReference type="ARBA" id="ARBA00004211"/>
    </source>
</evidence>
<dbReference type="GeneID" id="8864479"/>
<dbReference type="SMART" id="SM00397">
    <property type="entry name" value="t_SNARE"/>
    <property type="match status" value="1"/>
</dbReference>
<dbReference type="GO" id="GO:0000149">
    <property type="term" value="F:SNARE binding"/>
    <property type="evidence" value="ECO:0007669"/>
    <property type="project" value="TreeGrafter"/>
</dbReference>
<dbReference type="GO" id="GO:0012505">
    <property type="term" value="C:endomembrane system"/>
    <property type="evidence" value="ECO:0007669"/>
    <property type="project" value="TreeGrafter"/>
</dbReference>
<dbReference type="EMBL" id="GG738890">
    <property type="protein sequence ID" value="EFC40811.1"/>
    <property type="molecule type" value="Genomic_DNA"/>
</dbReference>
<proteinExistence type="inferred from homology"/>
<dbReference type="AlphaFoldDB" id="D2VR16"/>
<accession>D2VR16</accession>
<keyword evidence="4 7" id="KW-1133">Transmembrane helix</keyword>
<evidence type="ECO:0000256" key="7">
    <source>
        <dbReference type="SAM" id="Phobius"/>
    </source>
</evidence>
<evidence type="ECO:0000256" key="5">
    <source>
        <dbReference type="ARBA" id="ARBA00023136"/>
    </source>
</evidence>
<dbReference type="PANTHER" id="PTHR19957:SF307">
    <property type="entry name" value="PROTEIN SSO1-RELATED"/>
    <property type="match status" value="1"/>
</dbReference>
<dbReference type="GO" id="GO:0031201">
    <property type="term" value="C:SNARE complex"/>
    <property type="evidence" value="ECO:0007669"/>
    <property type="project" value="TreeGrafter"/>
</dbReference>
<dbReference type="PANTHER" id="PTHR19957">
    <property type="entry name" value="SYNTAXIN"/>
    <property type="match status" value="1"/>
</dbReference>
<keyword evidence="10" id="KW-1185">Reference proteome</keyword>
<dbReference type="InterPro" id="IPR045242">
    <property type="entry name" value="Syntaxin"/>
</dbReference>
<evidence type="ECO:0000256" key="3">
    <source>
        <dbReference type="ARBA" id="ARBA00022692"/>
    </source>
</evidence>
<feature type="coiled-coil region" evidence="6">
    <location>
        <begin position="42"/>
        <end position="120"/>
    </location>
</feature>
<dbReference type="OMA" id="HPRNAPQ"/>
<protein>
    <submittedName>
        <fullName evidence="9">Predicted protein</fullName>
    </submittedName>
</protein>
<evidence type="ECO:0000256" key="6">
    <source>
        <dbReference type="SAM" id="Coils"/>
    </source>
</evidence>
<dbReference type="InterPro" id="IPR000727">
    <property type="entry name" value="T_SNARE_dom"/>
</dbReference>
<feature type="domain" description="T-SNARE coiled-coil homology" evidence="8">
    <location>
        <begin position="220"/>
        <end position="282"/>
    </location>
</feature>
<dbReference type="Gene3D" id="1.20.58.70">
    <property type="match status" value="1"/>
</dbReference>
<comment type="similarity">
    <text evidence="2">Belongs to the syntaxin family.</text>
</comment>
<dbReference type="Pfam" id="PF00804">
    <property type="entry name" value="Syntaxin"/>
    <property type="match status" value="1"/>
</dbReference>
<dbReference type="RefSeq" id="XP_002673555.1">
    <property type="nucleotide sequence ID" value="XM_002673509.1"/>
</dbReference>
<dbReference type="GO" id="GO:0005886">
    <property type="term" value="C:plasma membrane"/>
    <property type="evidence" value="ECO:0007669"/>
    <property type="project" value="TreeGrafter"/>
</dbReference>
<comment type="subcellular location">
    <subcellularLocation>
        <location evidence="1">Membrane</location>
        <topology evidence="1">Single-pass type IV membrane protein</topology>
    </subcellularLocation>
</comment>
<keyword evidence="6" id="KW-0175">Coiled coil</keyword>
<dbReference type="InterPro" id="IPR006011">
    <property type="entry name" value="Syntaxin_N"/>
</dbReference>
<dbReference type="GO" id="GO:0005484">
    <property type="term" value="F:SNAP receptor activity"/>
    <property type="evidence" value="ECO:0007669"/>
    <property type="project" value="TreeGrafter"/>
</dbReference>
<evidence type="ECO:0000256" key="2">
    <source>
        <dbReference type="ARBA" id="ARBA00009063"/>
    </source>
</evidence>
<dbReference type="Gene3D" id="1.20.5.110">
    <property type="match status" value="1"/>
</dbReference>
<dbReference type="Pfam" id="PF05739">
    <property type="entry name" value="SNARE"/>
    <property type="match status" value="1"/>
</dbReference>
<dbReference type="Proteomes" id="UP000006671">
    <property type="component" value="Unassembled WGS sequence"/>
</dbReference>
<evidence type="ECO:0000313" key="9">
    <source>
        <dbReference type="EMBL" id="EFC40811.1"/>
    </source>
</evidence>
<dbReference type="VEuPathDB" id="AmoebaDB:NAEGRDRAFT_80924"/>
<dbReference type="CDD" id="cd15848">
    <property type="entry name" value="SNARE_syntaxin1-like"/>
    <property type="match status" value="1"/>
</dbReference>
<dbReference type="eggNOG" id="KOG0810">
    <property type="taxonomic scope" value="Eukaryota"/>
</dbReference>
<dbReference type="KEGG" id="ngr:NAEGRDRAFT_80924"/>
<gene>
    <name evidence="9" type="ORF">NAEGRDRAFT_80924</name>
</gene>
<dbReference type="OrthoDB" id="10255013at2759"/>
<dbReference type="FunCoup" id="D2VR16">
    <property type="interactions" value="182"/>
</dbReference>
<dbReference type="SMART" id="SM00503">
    <property type="entry name" value="SynN"/>
    <property type="match status" value="1"/>
</dbReference>